<proteinExistence type="predicted"/>
<dbReference type="PROSITE" id="PS51257">
    <property type="entry name" value="PROKAR_LIPOPROTEIN"/>
    <property type="match status" value="1"/>
</dbReference>
<feature type="chain" id="PRO_5009518792" description="Lipoprotein" evidence="1">
    <location>
        <begin position="22"/>
        <end position="135"/>
    </location>
</feature>
<protein>
    <recommendedName>
        <fullName evidence="4">Lipoprotein</fullName>
    </recommendedName>
</protein>
<feature type="signal peptide" evidence="1">
    <location>
        <begin position="1"/>
        <end position="21"/>
    </location>
</feature>
<dbReference type="Proteomes" id="UP000176780">
    <property type="component" value="Unassembled WGS sequence"/>
</dbReference>
<sequence length="135" mass="14500">MIKRLGVILAVSMLLSGCSLNLGQSEDIGTAGEFLKGKVASGFPAVPAYPKSNILESYGFDNNWGVSSISSDTLDKVMKFYNESLAIAGWDYTVRQVNETNFVFDIKNAKNQGSVIVNTAADGKKTAITVSVEPR</sequence>
<reference evidence="2 3" key="1">
    <citation type="journal article" date="2016" name="Nat. Commun.">
        <title>Thousands of microbial genomes shed light on interconnected biogeochemical processes in an aquifer system.</title>
        <authorList>
            <person name="Anantharaman K."/>
            <person name="Brown C.T."/>
            <person name="Hug L.A."/>
            <person name="Sharon I."/>
            <person name="Castelle C.J."/>
            <person name="Probst A.J."/>
            <person name="Thomas B.C."/>
            <person name="Singh A."/>
            <person name="Wilkins M.J."/>
            <person name="Karaoz U."/>
            <person name="Brodie E.L."/>
            <person name="Williams K.H."/>
            <person name="Hubbard S.S."/>
            <person name="Banfield J.F."/>
        </authorList>
    </citation>
    <scope>NUCLEOTIDE SEQUENCE [LARGE SCALE GENOMIC DNA]</scope>
</reference>
<accession>A0A1F5HHI3</accession>
<dbReference type="EMBL" id="MFBQ01000047">
    <property type="protein sequence ID" value="OGE03587.1"/>
    <property type="molecule type" value="Genomic_DNA"/>
</dbReference>
<keyword evidence="1" id="KW-0732">Signal</keyword>
<comment type="caution">
    <text evidence="2">The sequence shown here is derived from an EMBL/GenBank/DDBJ whole genome shotgun (WGS) entry which is preliminary data.</text>
</comment>
<gene>
    <name evidence="2" type="ORF">A3B51_01085</name>
</gene>
<organism evidence="2 3">
    <name type="scientific">Candidatus Curtissbacteria bacterium RIFCSPLOWO2_01_FULL_41_18</name>
    <dbReference type="NCBI Taxonomy" id="1797727"/>
    <lineage>
        <taxon>Bacteria</taxon>
        <taxon>Candidatus Curtissiibacteriota</taxon>
    </lineage>
</organism>
<name>A0A1F5HHI3_9BACT</name>
<evidence type="ECO:0000313" key="3">
    <source>
        <dbReference type="Proteomes" id="UP000176780"/>
    </source>
</evidence>
<dbReference type="AlphaFoldDB" id="A0A1F5HHI3"/>
<evidence type="ECO:0008006" key="4">
    <source>
        <dbReference type="Google" id="ProtNLM"/>
    </source>
</evidence>
<evidence type="ECO:0000313" key="2">
    <source>
        <dbReference type="EMBL" id="OGE03587.1"/>
    </source>
</evidence>
<dbReference type="STRING" id="1797727.A3B51_01085"/>
<evidence type="ECO:0000256" key="1">
    <source>
        <dbReference type="SAM" id="SignalP"/>
    </source>
</evidence>